<evidence type="ECO:0000313" key="4">
    <source>
        <dbReference type="Proteomes" id="UP000094313"/>
    </source>
</evidence>
<dbReference type="EMBL" id="CP017141">
    <property type="protein sequence ID" value="AOM79064.1"/>
    <property type="molecule type" value="Genomic_DNA"/>
</dbReference>
<evidence type="ECO:0000259" key="2">
    <source>
        <dbReference type="Pfam" id="PF13386"/>
    </source>
</evidence>
<protein>
    <recommendedName>
        <fullName evidence="2">Urease accessory protein UreH-like transmembrane domain-containing protein</fullName>
    </recommendedName>
</protein>
<dbReference type="AlphaFoldDB" id="A0A1D7QK57"/>
<feature type="transmembrane region" description="Helical" evidence="1">
    <location>
        <begin position="191"/>
        <end position="208"/>
    </location>
</feature>
<dbReference type="PANTHER" id="PTHR42208:SF1">
    <property type="entry name" value="HEAVY METAL TRANSPORTER"/>
    <property type="match status" value="1"/>
</dbReference>
<dbReference type="RefSeq" id="WP_069380727.1">
    <property type="nucleotide sequence ID" value="NZ_CP017141.1"/>
</dbReference>
<dbReference type="OrthoDB" id="594443at2"/>
<dbReference type="Proteomes" id="UP000094313">
    <property type="component" value="Chromosome"/>
</dbReference>
<keyword evidence="1" id="KW-0472">Membrane</keyword>
<evidence type="ECO:0000256" key="1">
    <source>
        <dbReference type="SAM" id="Phobius"/>
    </source>
</evidence>
<evidence type="ECO:0000313" key="3">
    <source>
        <dbReference type="EMBL" id="AOM79064.1"/>
    </source>
</evidence>
<reference evidence="3 4" key="1">
    <citation type="submission" date="2016-08" db="EMBL/GenBank/DDBJ databases">
        <authorList>
            <person name="Seilhamer J.J."/>
        </authorList>
    </citation>
    <scope>NUCLEOTIDE SEQUENCE [LARGE SCALE GENOMIC DNA]</scope>
    <source>
        <strain evidence="3 4">DX4</strain>
    </source>
</reference>
<feature type="transmembrane region" description="Helical" evidence="1">
    <location>
        <begin position="159"/>
        <end position="184"/>
    </location>
</feature>
<dbReference type="PANTHER" id="PTHR42208">
    <property type="entry name" value="HEAVY METAL TRANSPORTER-RELATED"/>
    <property type="match status" value="1"/>
</dbReference>
<gene>
    <name evidence="3" type="ORF">BFS30_18950</name>
</gene>
<dbReference type="Pfam" id="PF13386">
    <property type="entry name" value="DsbD_2"/>
    <property type="match status" value="1"/>
</dbReference>
<feature type="transmembrane region" description="Helical" evidence="1">
    <location>
        <begin position="6"/>
        <end position="30"/>
    </location>
</feature>
<accession>A0A1D7QK57</accession>
<keyword evidence="1" id="KW-1133">Transmembrane helix</keyword>
<keyword evidence="1" id="KW-0812">Transmembrane</keyword>
<feature type="transmembrane region" description="Helical" evidence="1">
    <location>
        <begin position="125"/>
        <end position="147"/>
    </location>
</feature>
<name>A0A1D7QK57_9SPHI</name>
<sequence>MSTERLAFMIGLLGSVHCIGMCGPLAFAVPSLKQGWAFLVLDKLLYQLGRIVSYCFLGLMIGLIGQQIWMAGLQQGVSIFSGVLIVMAASSRLFKFQVFKNTPSFFLKPFHKAFNYALKHKANHLIIGIINGFLPCGFVYLAMAGALNTGNVSNSVTYMFWFGMGTLPLMFIATLSMGFTGALLRRRINKVIPYFMLCLGIWFIFRGLELNIPYLSPAGAEQGVAECR</sequence>
<proteinExistence type="predicted"/>
<dbReference type="KEGG" id="psty:BFS30_18950"/>
<keyword evidence="4" id="KW-1185">Reference proteome</keyword>
<dbReference type="InterPro" id="IPR039447">
    <property type="entry name" value="UreH-like_TM_dom"/>
</dbReference>
<feature type="domain" description="Urease accessory protein UreH-like transmembrane" evidence="2">
    <location>
        <begin position="7"/>
        <end position="202"/>
    </location>
</feature>
<organism evidence="3 4">
    <name type="scientific">Pedobacter steynii</name>
    <dbReference type="NCBI Taxonomy" id="430522"/>
    <lineage>
        <taxon>Bacteria</taxon>
        <taxon>Pseudomonadati</taxon>
        <taxon>Bacteroidota</taxon>
        <taxon>Sphingobacteriia</taxon>
        <taxon>Sphingobacteriales</taxon>
        <taxon>Sphingobacteriaceae</taxon>
        <taxon>Pedobacter</taxon>
    </lineage>
</organism>
<feature type="transmembrane region" description="Helical" evidence="1">
    <location>
        <begin position="51"/>
        <end position="70"/>
    </location>
</feature>